<keyword evidence="4 5" id="KW-0472">Membrane</keyword>
<evidence type="ECO:0000256" key="4">
    <source>
        <dbReference type="ARBA" id="ARBA00023136"/>
    </source>
</evidence>
<feature type="transmembrane region" description="Helical" evidence="5">
    <location>
        <begin position="250"/>
        <end position="267"/>
    </location>
</feature>
<evidence type="ECO:0000256" key="3">
    <source>
        <dbReference type="ARBA" id="ARBA00022989"/>
    </source>
</evidence>
<dbReference type="InterPro" id="IPR007016">
    <property type="entry name" value="O-antigen_ligase-rel_domated"/>
</dbReference>
<keyword evidence="2 5" id="KW-0812">Transmembrane</keyword>
<evidence type="ECO:0000313" key="8">
    <source>
        <dbReference type="Proteomes" id="UP000195305"/>
    </source>
</evidence>
<feature type="transmembrane region" description="Helical" evidence="5">
    <location>
        <begin position="147"/>
        <end position="166"/>
    </location>
</feature>
<feature type="transmembrane region" description="Helical" evidence="5">
    <location>
        <begin position="20"/>
        <end position="53"/>
    </location>
</feature>
<evidence type="ECO:0000256" key="1">
    <source>
        <dbReference type="ARBA" id="ARBA00004141"/>
    </source>
</evidence>
<proteinExistence type="predicted"/>
<organism evidence="7 8">
    <name type="scientific">Massilimicrobiota timonensis</name>
    <dbReference type="NCBI Taxonomy" id="1776392"/>
    <lineage>
        <taxon>Bacteria</taxon>
        <taxon>Bacillati</taxon>
        <taxon>Bacillota</taxon>
        <taxon>Erysipelotrichia</taxon>
        <taxon>Erysipelotrichales</taxon>
        <taxon>Erysipelotrichaceae</taxon>
        <taxon>Massilimicrobiota</taxon>
    </lineage>
</organism>
<dbReference type="AlphaFoldDB" id="A0A1Y4T3B8"/>
<evidence type="ECO:0000256" key="5">
    <source>
        <dbReference type="SAM" id="Phobius"/>
    </source>
</evidence>
<feature type="transmembrane region" description="Helical" evidence="5">
    <location>
        <begin position="59"/>
        <end position="79"/>
    </location>
</feature>
<feature type="transmembrane region" description="Helical" evidence="5">
    <location>
        <begin position="86"/>
        <end position="106"/>
    </location>
</feature>
<keyword evidence="3 5" id="KW-1133">Transmembrane helix</keyword>
<dbReference type="EMBL" id="NFLJ01000001">
    <property type="protein sequence ID" value="OUQ36645.1"/>
    <property type="molecule type" value="Genomic_DNA"/>
</dbReference>
<dbReference type="Pfam" id="PF04932">
    <property type="entry name" value="Wzy_C"/>
    <property type="match status" value="1"/>
</dbReference>
<feature type="transmembrane region" description="Helical" evidence="5">
    <location>
        <begin position="112"/>
        <end position="135"/>
    </location>
</feature>
<dbReference type="GO" id="GO:0016020">
    <property type="term" value="C:membrane"/>
    <property type="evidence" value="ECO:0007669"/>
    <property type="project" value="UniProtKB-SubCell"/>
</dbReference>
<comment type="caution">
    <text evidence="7">The sequence shown here is derived from an EMBL/GenBank/DDBJ whole genome shotgun (WGS) entry which is preliminary data.</text>
</comment>
<dbReference type="InterPro" id="IPR051533">
    <property type="entry name" value="WaaL-like"/>
</dbReference>
<feature type="transmembrane region" description="Helical" evidence="5">
    <location>
        <begin position="354"/>
        <end position="378"/>
    </location>
</feature>
<feature type="transmembrane region" description="Helical" evidence="5">
    <location>
        <begin position="390"/>
        <end position="417"/>
    </location>
</feature>
<name>A0A1Y4T3B8_9FIRM</name>
<evidence type="ECO:0000313" key="7">
    <source>
        <dbReference type="EMBL" id="OUQ36645.1"/>
    </source>
</evidence>
<evidence type="ECO:0000256" key="2">
    <source>
        <dbReference type="ARBA" id="ARBA00022692"/>
    </source>
</evidence>
<keyword evidence="8" id="KW-1185">Reference proteome</keyword>
<feature type="transmembrane region" description="Helical" evidence="5">
    <location>
        <begin position="223"/>
        <end position="244"/>
    </location>
</feature>
<gene>
    <name evidence="7" type="ORF">B5E75_00475</name>
</gene>
<feature type="transmembrane region" description="Helical" evidence="5">
    <location>
        <begin position="429"/>
        <end position="447"/>
    </location>
</feature>
<feature type="transmembrane region" description="Helical" evidence="5">
    <location>
        <begin position="279"/>
        <end position="299"/>
    </location>
</feature>
<evidence type="ECO:0000259" key="6">
    <source>
        <dbReference type="Pfam" id="PF04932"/>
    </source>
</evidence>
<comment type="subcellular location">
    <subcellularLocation>
        <location evidence="1">Membrane</location>
        <topology evidence="1">Multi-pass membrane protein</topology>
    </subcellularLocation>
</comment>
<dbReference type="PANTHER" id="PTHR37422:SF13">
    <property type="entry name" value="LIPOPOLYSACCHARIDE BIOSYNTHESIS PROTEIN PA4999-RELATED"/>
    <property type="match status" value="1"/>
</dbReference>
<protein>
    <recommendedName>
        <fullName evidence="6">O-antigen ligase-related domain-containing protein</fullName>
    </recommendedName>
</protein>
<dbReference type="Proteomes" id="UP000195305">
    <property type="component" value="Unassembled WGS sequence"/>
</dbReference>
<accession>A0A1Y4T3B8</accession>
<sequence length="451" mass="51324">MLKYMKKISHIQLKNPYLMIILFLTFFIFTFIGAGNIIVVSFMGICLCLLGLLQGSVKVDLWILIPLVLYNLISLISGYRIYGNTITGFSSTQFIFPLIYLLVSYLQKNERYILQMLCSLWVGIIAFLGIGEFVVEAFYGNASRISGLLGNPNAMGAILMIGWFSIKSCLFKMEDGLILKRILYFFESIILVALSLTLSIGSFGALGIGVIGMTLYGKQSFSYFLKQLSTIILSFACGLLLYIAGSYTNWFGLVVVILIYICLFSWYREKLNECLSKYSVLPILLCSVGILGLGILVILRPNAFATLSERLAMIKDGFQYLWIHPILGMGPYQWRIYNLHSGGQYFNTWHIHNIFVHVAVELGMIAFFMLLIIVVRHFMKKEDMAQRGAFIAILVHNLMDTSFFYIATIPFLIMISHQNDHYTKNLNKLTTRIIFCLLLFLFSSNLMQCFL</sequence>
<reference evidence="7 8" key="1">
    <citation type="journal article" date="2018" name="BMC Genomics">
        <title>Whole genome sequencing and function prediction of 133 gut anaerobes isolated from chicken caecum in pure cultures.</title>
        <authorList>
            <person name="Medvecky M."/>
            <person name="Cejkova D."/>
            <person name="Polansky O."/>
            <person name="Karasova D."/>
            <person name="Kubasova T."/>
            <person name="Cizek A."/>
            <person name="Rychlik I."/>
        </authorList>
    </citation>
    <scope>NUCLEOTIDE SEQUENCE [LARGE SCALE GENOMIC DNA]</scope>
    <source>
        <strain evidence="7 8">An13</strain>
    </source>
</reference>
<feature type="transmembrane region" description="Helical" evidence="5">
    <location>
        <begin position="186"/>
        <end position="211"/>
    </location>
</feature>
<feature type="domain" description="O-antigen ligase-related" evidence="6">
    <location>
        <begin position="233"/>
        <end position="371"/>
    </location>
</feature>
<dbReference type="PANTHER" id="PTHR37422">
    <property type="entry name" value="TEICHURONIC ACID BIOSYNTHESIS PROTEIN TUAE"/>
    <property type="match status" value="1"/>
</dbReference>